<dbReference type="PANTHER" id="PTHR33937:SF1">
    <property type="entry name" value="IRON-MOLIBDENUM COFACTOR PROCESSING PROTEIN"/>
    <property type="match status" value="1"/>
</dbReference>
<dbReference type="InterPro" id="IPR051840">
    <property type="entry name" value="NifX/NifY_domain"/>
</dbReference>
<protein>
    <submittedName>
        <fullName evidence="2">Dinitrogenase iron-molybdenum cofactor biosynthesis protein</fullName>
    </submittedName>
</protein>
<gene>
    <name evidence="2" type="primary">nifB</name>
    <name evidence="2" type="ORF">GURASL_31450</name>
</gene>
<sequence>MLIAVASKDGKEINQHFGHAERFLIYELDAGEVKLVDEKTVERYCSYDPDHPTRSHVLRAIIDALAGCRAVVCAQIGQTPQQELERHGLDAFVAGGPIKTTLAELAKIL</sequence>
<keyword evidence="3" id="KW-1185">Reference proteome</keyword>
<dbReference type="Gene3D" id="3.30.420.130">
    <property type="entry name" value="Dinitrogenase iron-molybdenum cofactor biosynthesis domain"/>
    <property type="match status" value="1"/>
</dbReference>
<name>A0ABM8ENP9_9BACT</name>
<organism evidence="2 3">
    <name type="scientific">Geotalea uraniireducens</name>
    <dbReference type="NCBI Taxonomy" id="351604"/>
    <lineage>
        <taxon>Bacteria</taxon>
        <taxon>Pseudomonadati</taxon>
        <taxon>Thermodesulfobacteriota</taxon>
        <taxon>Desulfuromonadia</taxon>
        <taxon>Geobacterales</taxon>
        <taxon>Geobacteraceae</taxon>
        <taxon>Geotalea</taxon>
    </lineage>
</organism>
<reference evidence="2 3" key="1">
    <citation type="submission" date="2022-12" db="EMBL/GenBank/DDBJ databases">
        <title>Polyphasic characterization of Geotalea uranireducens NIT-SL11 newly isolated from a complex of sewage sludge and microbially reduced graphene oxide.</title>
        <authorList>
            <person name="Xie L."/>
            <person name="Yoshida N."/>
            <person name="Meng L."/>
        </authorList>
    </citation>
    <scope>NUCLEOTIDE SEQUENCE [LARGE SCALE GENOMIC DNA]</scope>
    <source>
        <strain evidence="2 3">NIT-SL11</strain>
    </source>
</reference>
<dbReference type="RefSeq" id="WP_282000329.1">
    <property type="nucleotide sequence ID" value="NZ_AP027151.1"/>
</dbReference>
<dbReference type="InterPro" id="IPR034165">
    <property type="entry name" value="NifB_C"/>
</dbReference>
<evidence type="ECO:0000259" key="1">
    <source>
        <dbReference type="Pfam" id="PF02579"/>
    </source>
</evidence>
<dbReference type="Pfam" id="PF02579">
    <property type="entry name" value="Nitro_FeMo-Co"/>
    <property type="match status" value="1"/>
</dbReference>
<dbReference type="PANTHER" id="PTHR33937">
    <property type="entry name" value="IRON-MOLYBDENUM PROTEIN-RELATED-RELATED"/>
    <property type="match status" value="1"/>
</dbReference>
<proteinExistence type="predicted"/>
<dbReference type="SUPFAM" id="SSF53146">
    <property type="entry name" value="Nitrogenase accessory factor-like"/>
    <property type="match status" value="1"/>
</dbReference>
<feature type="domain" description="Dinitrogenase iron-molybdenum cofactor biosynthesis" evidence="1">
    <location>
        <begin position="9"/>
        <end position="106"/>
    </location>
</feature>
<evidence type="ECO:0000313" key="2">
    <source>
        <dbReference type="EMBL" id="BDV44222.1"/>
    </source>
</evidence>
<dbReference type="CDD" id="cd00852">
    <property type="entry name" value="NifB"/>
    <property type="match status" value="1"/>
</dbReference>
<dbReference type="EMBL" id="AP027151">
    <property type="protein sequence ID" value="BDV44222.1"/>
    <property type="molecule type" value="Genomic_DNA"/>
</dbReference>
<dbReference type="InterPro" id="IPR003731">
    <property type="entry name" value="Di-Nase_FeMo-co_biosynth"/>
</dbReference>
<evidence type="ECO:0000313" key="3">
    <source>
        <dbReference type="Proteomes" id="UP001317705"/>
    </source>
</evidence>
<accession>A0ABM8ENP9</accession>
<dbReference type="Proteomes" id="UP001317705">
    <property type="component" value="Chromosome"/>
</dbReference>
<dbReference type="InterPro" id="IPR036105">
    <property type="entry name" value="DiNase_FeMo-co_biosyn_sf"/>
</dbReference>